<accession>A0A6A5TXI6</accession>
<gene>
    <name evidence="3" type="ORF">CC80DRAFT_535005</name>
</gene>
<sequence length="357" mass="40537">MIPAQAIVSAIGPIAVLIHYFRFLTTLRFTGKREDFTQAMAIISQAYLSPNLTPERLANLPFRHLTTVAVAHYDTEGCNNPNWCRYFFAIPALQYFLGDMIGAHEDRDDDEELHPRETPLGYGRSNVKEVVFTNSQIPVSVLKDILARTKALERFSYRGSMGTVSTARYQPKKVLGLLAEYAAHSLEHLALEYEWLTEELSFGSDWAKPDDDHVSLRSFENLKTLKLDWRMLYPKKAVPVEGPPSSPPNSLAINVSPEPQVVGQYAADYDIHTLLPESLESLHIAGPFHDADWEDINVTFEERSPLTPKLSNVFIQRTRTHGDTRPEDREGGTEPREKLPFTQNNAFMWSLLKGHLW</sequence>
<keyword evidence="2" id="KW-0812">Transmembrane</keyword>
<evidence type="ECO:0000256" key="2">
    <source>
        <dbReference type="SAM" id="Phobius"/>
    </source>
</evidence>
<keyword evidence="4" id="KW-1185">Reference proteome</keyword>
<feature type="transmembrane region" description="Helical" evidence="2">
    <location>
        <begin position="6"/>
        <end position="24"/>
    </location>
</feature>
<organism evidence="3 4">
    <name type="scientific">Byssothecium circinans</name>
    <dbReference type="NCBI Taxonomy" id="147558"/>
    <lineage>
        <taxon>Eukaryota</taxon>
        <taxon>Fungi</taxon>
        <taxon>Dikarya</taxon>
        <taxon>Ascomycota</taxon>
        <taxon>Pezizomycotina</taxon>
        <taxon>Dothideomycetes</taxon>
        <taxon>Pleosporomycetidae</taxon>
        <taxon>Pleosporales</taxon>
        <taxon>Massarineae</taxon>
        <taxon>Massarinaceae</taxon>
        <taxon>Byssothecium</taxon>
    </lineage>
</organism>
<dbReference type="AlphaFoldDB" id="A0A6A5TXI6"/>
<keyword evidence="2" id="KW-0472">Membrane</keyword>
<evidence type="ECO:0000256" key="1">
    <source>
        <dbReference type="SAM" id="MobiDB-lite"/>
    </source>
</evidence>
<evidence type="ECO:0000313" key="3">
    <source>
        <dbReference type="EMBL" id="KAF1957044.1"/>
    </source>
</evidence>
<dbReference type="OrthoDB" id="5304354at2759"/>
<keyword evidence="2" id="KW-1133">Transmembrane helix</keyword>
<feature type="region of interest" description="Disordered" evidence="1">
    <location>
        <begin position="317"/>
        <end position="340"/>
    </location>
</feature>
<evidence type="ECO:0000313" key="4">
    <source>
        <dbReference type="Proteomes" id="UP000800035"/>
    </source>
</evidence>
<proteinExistence type="predicted"/>
<reference evidence="3" key="1">
    <citation type="journal article" date="2020" name="Stud. Mycol.">
        <title>101 Dothideomycetes genomes: a test case for predicting lifestyles and emergence of pathogens.</title>
        <authorList>
            <person name="Haridas S."/>
            <person name="Albert R."/>
            <person name="Binder M."/>
            <person name="Bloem J."/>
            <person name="Labutti K."/>
            <person name="Salamov A."/>
            <person name="Andreopoulos B."/>
            <person name="Baker S."/>
            <person name="Barry K."/>
            <person name="Bills G."/>
            <person name="Bluhm B."/>
            <person name="Cannon C."/>
            <person name="Castanera R."/>
            <person name="Culley D."/>
            <person name="Daum C."/>
            <person name="Ezra D."/>
            <person name="Gonzalez J."/>
            <person name="Henrissat B."/>
            <person name="Kuo A."/>
            <person name="Liang C."/>
            <person name="Lipzen A."/>
            <person name="Lutzoni F."/>
            <person name="Magnuson J."/>
            <person name="Mondo S."/>
            <person name="Nolan M."/>
            <person name="Ohm R."/>
            <person name="Pangilinan J."/>
            <person name="Park H.-J."/>
            <person name="Ramirez L."/>
            <person name="Alfaro M."/>
            <person name="Sun H."/>
            <person name="Tritt A."/>
            <person name="Yoshinaga Y."/>
            <person name="Zwiers L.-H."/>
            <person name="Turgeon B."/>
            <person name="Goodwin S."/>
            <person name="Spatafora J."/>
            <person name="Crous P."/>
            <person name="Grigoriev I."/>
        </authorList>
    </citation>
    <scope>NUCLEOTIDE SEQUENCE</scope>
    <source>
        <strain evidence="3">CBS 675.92</strain>
    </source>
</reference>
<feature type="compositionally biased region" description="Basic and acidic residues" evidence="1">
    <location>
        <begin position="320"/>
        <end position="339"/>
    </location>
</feature>
<dbReference type="Proteomes" id="UP000800035">
    <property type="component" value="Unassembled WGS sequence"/>
</dbReference>
<dbReference type="EMBL" id="ML976990">
    <property type="protein sequence ID" value="KAF1957044.1"/>
    <property type="molecule type" value="Genomic_DNA"/>
</dbReference>
<protein>
    <submittedName>
        <fullName evidence="3">Uncharacterized protein</fullName>
    </submittedName>
</protein>
<name>A0A6A5TXI6_9PLEO</name>